<evidence type="ECO:0000313" key="3">
    <source>
        <dbReference type="Proteomes" id="UP000176974"/>
    </source>
</evidence>
<reference evidence="2 3" key="1">
    <citation type="journal article" date="2016" name="Nat. Commun.">
        <title>Thousands of microbial genomes shed light on interconnected biogeochemical processes in an aquifer system.</title>
        <authorList>
            <person name="Anantharaman K."/>
            <person name="Brown C.T."/>
            <person name="Hug L.A."/>
            <person name="Sharon I."/>
            <person name="Castelle C.J."/>
            <person name="Probst A.J."/>
            <person name="Thomas B.C."/>
            <person name="Singh A."/>
            <person name="Wilkins M.J."/>
            <person name="Karaoz U."/>
            <person name="Brodie E.L."/>
            <person name="Williams K.H."/>
            <person name="Hubbard S.S."/>
            <person name="Banfield J.F."/>
        </authorList>
    </citation>
    <scope>NUCLEOTIDE SEQUENCE [LARGE SCALE GENOMIC DNA]</scope>
</reference>
<evidence type="ECO:0000256" key="1">
    <source>
        <dbReference type="SAM" id="MobiDB-lite"/>
    </source>
</evidence>
<accession>A0A1G2FDJ1</accession>
<proteinExistence type="predicted"/>
<comment type="caution">
    <text evidence="2">The sequence shown here is derived from an EMBL/GenBank/DDBJ whole genome shotgun (WGS) entry which is preliminary data.</text>
</comment>
<dbReference type="AlphaFoldDB" id="A0A1G2FDJ1"/>
<evidence type="ECO:0000313" key="2">
    <source>
        <dbReference type="EMBL" id="OGZ35877.1"/>
    </source>
</evidence>
<protein>
    <submittedName>
        <fullName evidence="2">Uncharacterized protein</fullName>
    </submittedName>
</protein>
<sequence>MEDKYKEPIEGEPEALKESLPIEPVEGKPLVLEREEIEAGKEKIIEKKPEAEPEKEKRIEEVLLEKESDSTQEPPSDKVKDKIKELQGLDQENQVKTLLDLAFQKDPDFAIEVAKGLSPYVLDELHKKLTEDESYKALVDKDKLKKL</sequence>
<feature type="region of interest" description="Disordered" evidence="1">
    <location>
        <begin position="1"/>
        <end position="24"/>
    </location>
</feature>
<dbReference type="Proteomes" id="UP000176974">
    <property type="component" value="Unassembled WGS sequence"/>
</dbReference>
<feature type="compositionally biased region" description="Basic and acidic residues" evidence="1">
    <location>
        <begin position="1"/>
        <end position="17"/>
    </location>
</feature>
<organism evidence="2 3">
    <name type="scientific">Candidatus Portnoybacteria bacterium RIFCSPHIGHO2_01_FULL_40_12b</name>
    <dbReference type="NCBI Taxonomy" id="1801994"/>
    <lineage>
        <taxon>Bacteria</taxon>
        <taxon>Candidatus Portnoyibacteriota</taxon>
    </lineage>
</organism>
<name>A0A1G2FDJ1_9BACT</name>
<gene>
    <name evidence="2" type="ORF">A2815_00210</name>
</gene>
<dbReference type="EMBL" id="MHMY01000005">
    <property type="protein sequence ID" value="OGZ35877.1"/>
    <property type="molecule type" value="Genomic_DNA"/>
</dbReference>